<comment type="caution">
    <text evidence="1">The sequence shown here is derived from an EMBL/GenBank/DDBJ whole genome shotgun (WGS) entry which is preliminary data.</text>
</comment>
<protein>
    <submittedName>
        <fullName evidence="1">Copper homeostasis CutC domain-containing protein</fullName>
    </submittedName>
</protein>
<evidence type="ECO:0000313" key="2">
    <source>
        <dbReference type="Proteomes" id="UP001055072"/>
    </source>
</evidence>
<keyword evidence="2" id="KW-1185">Reference proteome</keyword>
<accession>A0ACB8UIZ7</accession>
<organism evidence="1 2">
    <name type="scientific">Irpex rosettiformis</name>
    <dbReference type="NCBI Taxonomy" id="378272"/>
    <lineage>
        <taxon>Eukaryota</taxon>
        <taxon>Fungi</taxon>
        <taxon>Dikarya</taxon>
        <taxon>Basidiomycota</taxon>
        <taxon>Agaricomycotina</taxon>
        <taxon>Agaricomycetes</taxon>
        <taxon>Polyporales</taxon>
        <taxon>Irpicaceae</taxon>
        <taxon>Irpex</taxon>
    </lineage>
</organism>
<reference evidence="1" key="1">
    <citation type="journal article" date="2021" name="Environ. Microbiol.">
        <title>Gene family expansions and transcriptome signatures uncover fungal adaptations to wood decay.</title>
        <authorList>
            <person name="Hage H."/>
            <person name="Miyauchi S."/>
            <person name="Viragh M."/>
            <person name="Drula E."/>
            <person name="Min B."/>
            <person name="Chaduli D."/>
            <person name="Navarro D."/>
            <person name="Favel A."/>
            <person name="Norest M."/>
            <person name="Lesage-Meessen L."/>
            <person name="Balint B."/>
            <person name="Merenyi Z."/>
            <person name="de Eugenio L."/>
            <person name="Morin E."/>
            <person name="Martinez A.T."/>
            <person name="Baldrian P."/>
            <person name="Stursova M."/>
            <person name="Martinez M.J."/>
            <person name="Novotny C."/>
            <person name="Magnuson J.K."/>
            <person name="Spatafora J.W."/>
            <person name="Maurice S."/>
            <person name="Pangilinan J."/>
            <person name="Andreopoulos W."/>
            <person name="LaButti K."/>
            <person name="Hundley H."/>
            <person name="Na H."/>
            <person name="Kuo A."/>
            <person name="Barry K."/>
            <person name="Lipzen A."/>
            <person name="Henrissat B."/>
            <person name="Riley R."/>
            <person name="Ahrendt S."/>
            <person name="Nagy L.G."/>
            <person name="Grigoriev I.V."/>
            <person name="Martin F."/>
            <person name="Rosso M.N."/>
        </authorList>
    </citation>
    <scope>NUCLEOTIDE SEQUENCE</scope>
    <source>
        <strain evidence="1">CBS 384.51</strain>
    </source>
</reference>
<proteinExistence type="predicted"/>
<evidence type="ECO:0000313" key="1">
    <source>
        <dbReference type="EMBL" id="KAI0094417.1"/>
    </source>
</evidence>
<name>A0ACB8UIZ7_9APHY</name>
<dbReference type="Proteomes" id="UP001055072">
    <property type="component" value="Unassembled WGS sequence"/>
</dbReference>
<dbReference type="EMBL" id="MU274900">
    <property type="protein sequence ID" value="KAI0094417.1"/>
    <property type="molecule type" value="Genomic_DNA"/>
</dbReference>
<sequence length="433" mass="47206">MASENLRFTTRPPRDHQSTSQRLLQPHLDHVGWRAAKTVKFVSRMGFTVEVCVDSVESAVAAVRGGADRLELCGNLGIGGGTTPSMGLFKQVKRTCHTARIVTIIRPRTGDFHYTLWEVDVMVEDIRAFKAAGAHGVVFGVLDALGSVDVKTTSRLVREALPMQVCFHRAFDMACDYADAFTRISQIPGITRILTSGLGKKAVTPESLEVLKDLLERAASTETEEKLIILPGSGINPTTVKDVLDALLPHGLKEIHLSAGAWIPSATRFRKADMGMGVGGAGEWGIWRTNEGFVRSVREIVDEAVPKDEEPIPVPTEEEIPAEEEEQPIEEPAAPEESAAVESEPETASGEPGADEAGEAEEAIPQEEPVAEDEEQLEEILEEEAQPVATDGEELEVIEVDENTEEMLEEEIQPVATDVEEPQVVEVEESTEE</sequence>
<gene>
    <name evidence="1" type="ORF">BDY19DRAFT_999814</name>
</gene>